<accession>A0AAW7QFQ6</accession>
<reference evidence="2" key="1">
    <citation type="submission" date="2023-07" db="EMBL/GenBank/DDBJ databases">
        <title>SVep1, a Temperate Phage of Human Oral Commensal Streptococcus vestibularis.</title>
        <authorList>
            <person name="Wu M."/>
            <person name="Zhu Y."/>
            <person name="Li Y."/>
        </authorList>
    </citation>
    <scope>NUCLEOTIDE SEQUENCE</scope>
    <source>
        <strain evidence="2">SVE8</strain>
    </source>
</reference>
<proteinExistence type="predicted"/>
<organism evidence="2 3">
    <name type="scientific">Streptococcus vestibularis</name>
    <dbReference type="NCBI Taxonomy" id="1343"/>
    <lineage>
        <taxon>Bacteria</taxon>
        <taxon>Bacillati</taxon>
        <taxon>Bacillota</taxon>
        <taxon>Bacilli</taxon>
        <taxon>Lactobacillales</taxon>
        <taxon>Streptococcaceae</taxon>
        <taxon>Streptococcus</taxon>
    </lineage>
</organism>
<evidence type="ECO:0000256" key="1">
    <source>
        <dbReference type="SAM" id="MobiDB-lite"/>
    </source>
</evidence>
<name>A0AAW7QFQ6_STRVE</name>
<sequence length="226" mass="25988">MELVYMDGKKEPYTLSSIVAECTGLQHHTITKTIRKHQVRFEQFGKVGFKIQAMESGQNTKDYILNEQQATLLVTFLKNTEQVANFKTNLVKAFFEMREELSKFRMQRALEKPKRKTLHDSIETWEAKPKHAHSTMNNLLLKAVTDMNAKQLVKSRGGYNGIDSLTSDELEQYQALEDMVIAMIGLNMSYQEIKAMAFRNKKKHAKEARDFNKKGLAITTPQSLSH</sequence>
<dbReference type="EMBL" id="JAUJGC010000006">
    <property type="protein sequence ID" value="MDN5268784.1"/>
    <property type="molecule type" value="Genomic_DNA"/>
</dbReference>
<evidence type="ECO:0000313" key="3">
    <source>
        <dbReference type="Proteomes" id="UP001172310"/>
    </source>
</evidence>
<gene>
    <name evidence="2" type="ORF">QY913_01170</name>
</gene>
<dbReference type="InterPro" id="IPR014054">
    <property type="entry name" value="Phage_regulatory_Rha"/>
</dbReference>
<comment type="caution">
    <text evidence="2">The sequence shown here is derived from an EMBL/GenBank/DDBJ whole genome shotgun (WGS) entry which is preliminary data.</text>
</comment>
<dbReference type="Pfam" id="PF09669">
    <property type="entry name" value="Phage_pRha"/>
    <property type="match status" value="1"/>
</dbReference>
<evidence type="ECO:0000313" key="2">
    <source>
        <dbReference type="EMBL" id="MDN5268784.1"/>
    </source>
</evidence>
<protein>
    <submittedName>
        <fullName evidence="2">Rha family transcriptional regulator</fullName>
    </submittedName>
</protein>
<feature type="region of interest" description="Disordered" evidence="1">
    <location>
        <begin position="206"/>
        <end position="226"/>
    </location>
</feature>
<dbReference type="AlphaFoldDB" id="A0AAW7QFQ6"/>
<dbReference type="RefSeq" id="WP_247918535.1">
    <property type="nucleotide sequence ID" value="NZ_JALDVO010000005.1"/>
</dbReference>
<dbReference type="Proteomes" id="UP001172310">
    <property type="component" value="Unassembled WGS sequence"/>
</dbReference>